<dbReference type="InterPro" id="IPR021671">
    <property type="entry name" value="PD(D/E)XK_Endonuc"/>
</dbReference>
<dbReference type="Proteomes" id="UP001500843">
    <property type="component" value="Unassembled WGS sequence"/>
</dbReference>
<comment type="caution">
    <text evidence="2">The sequence shown here is derived from an EMBL/GenBank/DDBJ whole genome shotgun (WGS) entry which is preliminary data.</text>
</comment>
<reference evidence="3" key="1">
    <citation type="journal article" date="2019" name="Int. J. Syst. Evol. Microbiol.">
        <title>The Global Catalogue of Microorganisms (GCM) 10K type strain sequencing project: providing services to taxonomists for standard genome sequencing and annotation.</title>
        <authorList>
            <consortium name="The Broad Institute Genomics Platform"/>
            <consortium name="The Broad Institute Genome Sequencing Center for Infectious Disease"/>
            <person name="Wu L."/>
            <person name="Ma J."/>
        </authorList>
    </citation>
    <scope>NUCLEOTIDE SEQUENCE [LARGE SCALE GENOMIC DNA]</scope>
    <source>
        <strain evidence="3">JCM 17975</strain>
    </source>
</reference>
<dbReference type="Pfam" id="PF11645">
    <property type="entry name" value="PDDEXK_5"/>
    <property type="match status" value="1"/>
</dbReference>
<name>A0ABP8XJ16_9MICO</name>
<dbReference type="InterPro" id="IPR011856">
    <property type="entry name" value="tRNA_endonuc-like_dom_sf"/>
</dbReference>
<dbReference type="Gene3D" id="3.40.1350.10">
    <property type="match status" value="1"/>
</dbReference>
<feature type="domain" description="PD(D/E)XK endonuclease" evidence="1">
    <location>
        <begin position="95"/>
        <end position="183"/>
    </location>
</feature>
<sequence>MRAEADRLGLDYSHFVGQRRWTDAEIRTAIAESDSWTAVTARLGIEADAGATLIKGHAARIGADTTHLRVTSRTSNSSQLAPTLDHLDRAGPALAAAWYLLCGLDVSWPLEPSRYDLLVCSLAGIRRVQVKTTRTQAGGSWKVYLSTTRGERRTYDPDEIDDFFIIDGDLNYYLIPVAVVGGLHAIHLNAYGRYRQTSAL</sequence>
<evidence type="ECO:0000313" key="3">
    <source>
        <dbReference type="Proteomes" id="UP001500843"/>
    </source>
</evidence>
<dbReference type="RefSeq" id="WP_253868421.1">
    <property type="nucleotide sequence ID" value="NZ_BAABHM010000016.1"/>
</dbReference>
<evidence type="ECO:0000259" key="1">
    <source>
        <dbReference type="Pfam" id="PF11645"/>
    </source>
</evidence>
<protein>
    <recommendedName>
        <fullName evidence="1">PD(D/E)XK endonuclease domain-containing protein</fullName>
    </recommendedName>
</protein>
<dbReference type="EMBL" id="BAABHM010000016">
    <property type="protein sequence ID" value="GAA4708998.1"/>
    <property type="molecule type" value="Genomic_DNA"/>
</dbReference>
<evidence type="ECO:0000313" key="2">
    <source>
        <dbReference type="EMBL" id="GAA4708998.1"/>
    </source>
</evidence>
<proteinExistence type="predicted"/>
<gene>
    <name evidence="2" type="ORF">GCM10023198_34640</name>
</gene>
<accession>A0ABP8XJ16</accession>
<organism evidence="2 3">
    <name type="scientific">Promicromonospora umidemergens</name>
    <dbReference type="NCBI Taxonomy" id="629679"/>
    <lineage>
        <taxon>Bacteria</taxon>
        <taxon>Bacillati</taxon>
        <taxon>Actinomycetota</taxon>
        <taxon>Actinomycetes</taxon>
        <taxon>Micrococcales</taxon>
        <taxon>Promicromonosporaceae</taxon>
        <taxon>Promicromonospora</taxon>
    </lineage>
</organism>
<keyword evidence="3" id="KW-1185">Reference proteome</keyword>